<evidence type="ECO:0000256" key="1">
    <source>
        <dbReference type="SAM" id="Phobius"/>
    </source>
</evidence>
<feature type="transmembrane region" description="Helical" evidence="1">
    <location>
        <begin position="46"/>
        <end position="64"/>
    </location>
</feature>
<feature type="transmembrane region" description="Helical" evidence="1">
    <location>
        <begin position="6"/>
        <end position="26"/>
    </location>
</feature>
<accession>A0ABW2NPQ9</accession>
<organism evidence="2 3">
    <name type="scientific">Fictibacillus iocasae</name>
    <dbReference type="NCBI Taxonomy" id="2715437"/>
    <lineage>
        <taxon>Bacteria</taxon>
        <taxon>Bacillati</taxon>
        <taxon>Bacillota</taxon>
        <taxon>Bacilli</taxon>
        <taxon>Bacillales</taxon>
        <taxon>Fictibacillaceae</taxon>
        <taxon>Fictibacillus</taxon>
    </lineage>
</organism>
<comment type="caution">
    <text evidence="2">The sequence shown here is derived from an EMBL/GenBank/DDBJ whole genome shotgun (WGS) entry which is preliminary data.</text>
</comment>
<dbReference type="Proteomes" id="UP001596549">
    <property type="component" value="Unassembled WGS sequence"/>
</dbReference>
<sequence>MNFWWLAYGLIVLFSIIGLVGTIYLAGTRDEKYGNSTKQNLTRLTLIYAVVILLSSIALAVYDFI</sequence>
<proteinExistence type="predicted"/>
<evidence type="ECO:0000313" key="3">
    <source>
        <dbReference type="Proteomes" id="UP001596549"/>
    </source>
</evidence>
<gene>
    <name evidence="2" type="ORF">ACFQPF_07495</name>
</gene>
<reference evidence="3" key="1">
    <citation type="journal article" date="2019" name="Int. J. Syst. Evol. Microbiol.">
        <title>The Global Catalogue of Microorganisms (GCM) 10K type strain sequencing project: providing services to taxonomists for standard genome sequencing and annotation.</title>
        <authorList>
            <consortium name="The Broad Institute Genomics Platform"/>
            <consortium name="The Broad Institute Genome Sequencing Center for Infectious Disease"/>
            <person name="Wu L."/>
            <person name="Ma J."/>
        </authorList>
    </citation>
    <scope>NUCLEOTIDE SEQUENCE [LARGE SCALE GENOMIC DNA]</scope>
    <source>
        <strain evidence="3">NBRC 106396</strain>
    </source>
</reference>
<keyword evidence="1" id="KW-0472">Membrane</keyword>
<dbReference type="RefSeq" id="WP_379748154.1">
    <property type="nucleotide sequence ID" value="NZ_JBHTCP010000013.1"/>
</dbReference>
<keyword evidence="3" id="KW-1185">Reference proteome</keyword>
<dbReference type="EMBL" id="JBHTCP010000013">
    <property type="protein sequence ID" value="MFC7371516.1"/>
    <property type="molecule type" value="Genomic_DNA"/>
</dbReference>
<name>A0ABW2NPQ9_9BACL</name>
<keyword evidence="1" id="KW-0812">Transmembrane</keyword>
<keyword evidence="1" id="KW-1133">Transmembrane helix</keyword>
<evidence type="ECO:0000313" key="2">
    <source>
        <dbReference type="EMBL" id="MFC7371516.1"/>
    </source>
</evidence>
<protein>
    <submittedName>
        <fullName evidence="2">Uncharacterized protein</fullName>
    </submittedName>
</protein>